<evidence type="ECO:0000313" key="1">
    <source>
        <dbReference type="EMBL" id="MPN42253.1"/>
    </source>
</evidence>
<comment type="caution">
    <text evidence="1">The sequence shown here is derived from an EMBL/GenBank/DDBJ whole genome shotgun (WGS) entry which is preliminary data.</text>
</comment>
<gene>
    <name evidence="1" type="ORF">SDC9_189809</name>
</gene>
<dbReference type="AlphaFoldDB" id="A0A645I443"/>
<accession>A0A645I443</accession>
<sequence length="193" mass="21896">MAIIIRLDQLGFAEHEFAELALAERLPRQQRAPVETLVVFDADEAAAFAGFGFDFKRLLVLEHQRLDAENMLVVLQHALEHPVMELVGQRDDDHLVGLLRRQHLFVQFGIAAVAGADFGHSPEAVAGECFRQRRTFLQRLQRALAHIHHRNIADQSVALHLQRRRQQEIVHDHAGADDGQFQRLLFTHDNASG</sequence>
<protein>
    <submittedName>
        <fullName evidence="1">Uncharacterized protein</fullName>
    </submittedName>
</protein>
<dbReference type="EMBL" id="VSSQ01099852">
    <property type="protein sequence ID" value="MPN42253.1"/>
    <property type="molecule type" value="Genomic_DNA"/>
</dbReference>
<organism evidence="1">
    <name type="scientific">bioreactor metagenome</name>
    <dbReference type="NCBI Taxonomy" id="1076179"/>
    <lineage>
        <taxon>unclassified sequences</taxon>
        <taxon>metagenomes</taxon>
        <taxon>ecological metagenomes</taxon>
    </lineage>
</organism>
<proteinExistence type="predicted"/>
<name>A0A645I443_9ZZZZ</name>
<reference evidence="1" key="1">
    <citation type="submission" date="2019-08" db="EMBL/GenBank/DDBJ databases">
        <authorList>
            <person name="Kucharzyk K."/>
            <person name="Murdoch R.W."/>
            <person name="Higgins S."/>
            <person name="Loffler F."/>
        </authorList>
    </citation>
    <scope>NUCLEOTIDE SEQUENCE</scope>
</reference>